<sequence>MASRGGPMVEGTDGTDFMHRQRVASQYSLSAQNKSRLKTCIFCHLLLFFVMVLKISPVILDRLDIFLLEIEELEIPKPLFWELWWCVSAPVAFIGLSSMRRNDVKAVQIYMGGTIANGVIPVLVGTVYYFSDVWSYLSTRSTRNIQMWQGYPYGLLWYAFLLVALQVHGFSLYFASNLFSAWRVKKST</sequence>
<keyword evidence="9" id="KW-1185">Reference proteome</keyword>
<dbReference type="Pfam" id="PF07086">
    <property type="entry name" value="Jagunal"/>
    <property type="match status" value="1"/>
</dbReference>
<dbReference type="PANTHER" id="PTHR20955:SF1">
    <property type="entry name" value="PROTEIN JAGUNAL HOMOLOG 1"/>
    <property type="match status" value="1"/>
</dbReference>
<keyword evidence="5 7" id="KW-1133">Transmembrane helix</keyword>
<keyword evidence="6 7" id="KW-0472">Membrane</keyword>
<evidence type="ECO:0000256" key="3">
    <source>
        <dbReference type="ARBA" id="ARBA00022692"/>
    </source>
</evidence>
<evidence type="ECO:0000256" key="4">
    <source>
        <dbReference type="ARBA" id="ARBA00022824"/>
    </source>
</evidence>
<feature type="transmembrane region" description="Helical" evidence="7">
    <location>
        <begin position="109"/>
        <end position="131"/>
    </location>
</feature>
<dbReference type="GO" id="GO:0007029">
    <property type="term" value="P:endoplasmic reticulum organization"/>
    <property type="evidence" value="ECO:0007669"/>
    <property type="project" value="InterPro"/>
</dbReference>
<evidence type="ECO:0000256" key="1">
    <source>
        <dbReference type="ARBA" id="ARBA00004477"/>
    </source>
</evidence>
<dbReference type="EMBL" id="CAJVCH010570677">
    <property type="protein sequence ID" value="CAG7835580.1"/>
    <property type="molecule type" value="Genomic_DNA"/>
</dbReference>
<evidence type="ECO:0000256" key="6">
    <source>
        <dbReference type="ARBA" id="ARBA00023136"/>
    </source>
</evidence>
<proteinExistence type="inferred from homology"/>
<comment type="similarity">
    <text evidence="2">Belongs to the jagunal family.</text>
</comment>
<organism evidence="8 9">
    <name type="scientific">Allacma fusca</name>
    <dbReference type="NCBI Taxonomy" id="39272"/>
    <lineage>
        <taxon>Eukaryota</taxon>
        <taxon>Metazoa</taxon>
        <taxon>Ecdysozoa</taxon>
        <taxon>Arthropoda</taxon>
        <taxon>Hexapoda</taxon>
        <taxon>Collembola</taxon>
        <taxon>Symphypleona</taxon>
        <taxon>Sminthuridae</taxon>
        <taxon>Allacma</taxon>
    </lineage>
</organism>
<dbReference type="InterPro" id="IPR009787">
    <property type="entry name" value="Jagunal"/>
</dbReference>
<evidence type="ECO:0008006" key="10">
    <source>
        <dbReference type="Google" id="ProtNLM"/>
    </source>
</evidence>
<keyword evidence="4" id="KW-0256">Endoplasmic reticulum</keyword>
<feature type="transmembrane region" description="Helical" evidence="7">
    <location>
        <begin position="39"/>
        <end position="59"/>
    </location>
</feature>
<feature type="transmembrane region" description="Helical" evidence="7">
    <location>
        <begin position="79"/>
        <end position="97"/>
    </location>
</feature>
<feature type="transmembrane region" description="Helical" evidence="7">
    <location>
        <begin position="151"/>
        <end position="175"/>
    </location>
</feature>
<evidence type="ECO:0000256" key="2">
    <source>
        <dbReference type="ARBA" id="ARBA00008462"/>
    </source>
</evidence>
<keyword evidence="3 7" id="KW-0812">Transmembrane</keyword>
<name>A0A8J2MBP9_9HEXA</name>
<comment type="subcellular location">
    <subcellularLocation>
        <location evidence="1">Endoplasmic reticulum membrane</location>
        <topology evidence="1">Multi-pass membrane protein</topology>
    </subcellularLocation>
</comment>
<reference evidence="8" key="1">
    <citation type="submission" date="2021-06" db="EMBL/GenBank/DDBJ databases">
        <authorList>
            <person name="Hodson N. C."/>
            <person name="Mongue J. A."/>
            <person name="Jaron S. K."/>
        </authorList>
    </citation>
    <scope>NUCLEOTIDE SEQUENCE</scope>
</reference>
<gene>
    <name evidence="8" type="ORF">AFUS01_LOCUS44934</name>
</gene>
<dbReference type="GO" id="GO:0016192">
    <property type="term" value="P:vesicle-mediated transport"/>
    <property type="evidence" value="ECO:0007669"/>
    <property type="project" value="TreeGrafter"/>
</dbReference>
<evidence type="ECO:0000256" key="7">
    <source>
        <dbReference type="SAM" id="Phobius"/>
    </source>
</evidence>
<dbReference type="PANTHER" id="PTHR20955">
    <property type="entry name" value="PROTEIN JAGUNAL HOMOLOG 1"/>
    <property type="match status" value="1"/>
</dbReference>
<evidence type="ECO:0000313" key="9">
    <source>
        <dbReference type="Proteomes" id="UP000708208"/>
    </source>
</evidence>
<evidence type="ECO:0000313" key="8">
    <source>
        <dbReference type="EMBL" id="CAG7835580.1"/>
    </source>
</evidence>
<accession>A0A8J2MBP9</accession>
<dbReference type="AlphaFoldDB" id="A0A8J2MBP9"/>
<protein>
    <recommendedName>
        <fullName evidence="10">Protein jagunal</fullName>
    </recommendedName>
</protein>
<evidence type="ECO:0000256" key="5">
    <source>
        <dbReference type="ARBA" id="ARBA00022989"/>
    </source>
</evidence>
<dbReference type="GO" id="GO:0005789">
    <property type="term" value="C:endoplasmic reticulum membrane"/>
    <property type="evidence" value="ECO:0007669"/>
    <property type="project" value="UniProtKB-SubCell"/>
</dbReference>
<dbReference type="Proteomes" id="UP000708208">
    <property type="component" value="Unassembled WGS sequence"/>
</dbReference>
<comment type="caution">
    <text evidence="8">The sequence shown here is derived from an EMBL/GenBank/DDBJ whole genome shotgun (WGS) entry which is preliminary data.</text>
</comment>
<dbReference type="OrthoDB" id="8914197at2759"/>